<keyword evidence="9 10" id="KW-0119">Carbohydrate metabolism</keyword>
<feature type="binding site" evidence="10">
    <location>
        <position position="15"/>
    </location>
    <ligand>
        <name>Mg(2+)</name>
        <dbReference type="ChEBI" id="CHEBI:18420"/>
    </ligand>
</feature>
<dbReference type="UniPathway" id="UPA00865">
    <property type="reaction ID" value="UER00834"/>
</dbReference>
<dbReference type="GO" id="GO:0046295">
    <property type="term" value="P:glycolate biosynthetic process"/>
    <property type="evidence" value="ECO:0007669"/>
    <property type="project" value="UniProtKB-UniRule"/>
</dbReference>
<dbReference type="InterPro" id="IPR006439">
    <property type="entry name" value="HAD-SF_hydro_IA"/>
</dbReference>
<dbReference type="GO" id="GO:0006281">
    <property type="term" value="P:DNA repair"/>
    <property type="evidence" value="ECO:0007669"/>
    <property type="project" value="TreeGrafter"/>
</dbReference>
<keyword evidence="7 10" id="KW-0378">Hydrolase</keyword>
<feature type="binding site" evidence="10">
    <location>
        <position position="182"/>
    </location>
    <ligand>
        <name>Mg(2+)</name>
        <dbReference type="ChEBI" id="CHEBI:18420"/>
    </ligand>
</feature>
<evidence type="ECO:0000256" key="4">
    <source>
        <dbReference type="ARBA" id="ARBA00006171"/>
    </source>
</evidence>
<proteinExistence type="inferred from homology"/>
<evidence type="ECO:0000256" key="2">
    <source>
        <dbReference type="ARBA" id="ARBA00001946"/>
    </source>
</evidence>
<dbReference type="NCBIfam" id="TIGR01509">
    <property type="entry name" value="HAD-SF-IA-v3"/>
    <property type="match status" value="1"/>
</dbReference>
<dbReference type="InterPro" id="IPR023198">
    <property type="entry name" value="PGP-like_dom2"/>
</dbReference>
<dbReference type="HAMAP" id="MF_00495">
    <property type="entry name" value="GPH_hydrolase_bact"/>
    <property type="match status" value="1"/>
</dbReference>
<dbReference type="PANTHER" id="PTHR43434:SF1">
    <property type="entry name" value="PHOSPHOGLYCOLATE PHOSPHATASE"/>
    <property type="match status" value="1"/>
</dbReference>
<dbReference type="SFLD" id="SFLDG01129">
    <property type="entry name" value="C1.5:_HAD__Beta-PGM__Phosphata"/>
    <property type="match status" value="1"/>
</dbReference>
<comment type="cofactor">
    <cofactor evidence="2 10">
        <name>Mg(2+)</name>
        <dbReference type="ChEBI" id="CHEBI:18420"/>
    </cofactor>
</comment>
<evidence type="ECO:0000256" key="10">
    <source>
        <dbReference type="HAMAP-Rule" id="MF_00495"/>
    </source>
</evidence>
<protein>
    <recommendedName>
        <fullName evidence="5 10">Phosphoglycolate phosphatase</fullName>
        <shortName evidence="10">PGP</shortName>
        <shortName evidence="10">PGPase</shortName>
        <ecNumber evidence="5 10">3.1.3.18</ecNumber>
    </recommendedName>
</protein>
<dbReference type="GO" id="GO:0005829">
    <property type="term" value="C:cytosol"/>
    <property type="evidence" value="ECO:0007669"/>
    <property type="project" value="TreeGrafter"/>
</dbReference>
<sequence>MTPHLPAHLPALLFDLDGTLVDSVPDLLTAVNSVLAADDRAPLDRTAITAMIGNGARKLMERAYLYTGGLPAPRHDGETVIETLYDRFMEVYGDHPTAETTLYPGVVETLTTLHAAGHPMAVVTNKPEQPALVLLKKLDLLKFFSVVIGGGSTPVLKPDPLPLTTALERLNATGRPAVMIGDSINDSAAARAAGLPCVCVTFGYCHGPLESLGADALIDHFSHLPQAVAQVLSPAAALAGAD</sequence>
<dbReference type="Gene3D" id="1.10.150.240">
    <property type="entry name" value="Putative phosphatase, domain 2"/>
    <property type="match status" value="1"/>
</dbReference>
<dbReference type="EMBL" id="JACIIX010000009">
    <property type="protein sequence ID" value="MBB6211181.1"/>
    <property type="molecule type" value="Genomic_DNA"/>
</dbReference>
<dbReference type="Proteomes" id="UP000544872">
    <property type="component" value="Unassembled WGS sequence"/>
</dbReference>
<reference evidence="11 12" key="1">
    <citation type="submission" date="2020-08" db="EMBL/GenBank/DDBJ databases">
        <title>Genomic Encyclopedia of Type Strains, Phase IV (KMG-IV): sequencing the most valuable type-strain genomes for metagenomic binning, comparative biology and taxonomic classification.</title>
        <authorList>
            <person name="Goeker M."/>
        </authorList>
    </citation>
    <scope>NUCLEOTIDE SEQUENCE [LARGE SCALE GENOMIC DNA]</scope>
    <source>
        <strain evidence="11 12">DSM 11590</strain>
    </source>
</reference>
<evidence type="ECO:0000256" key="7">
    <source>
        <dbReference type="ARBA" id="ARBA00022801"/>
    </source>
</evidence>
<evidence type="ECO:0000256" key="1">
    <source>
        <dbReference type="ARBA" id="ARBA00000830"/>
    </source>
</evidence>
<comment type="function">
    <text evidence="10">Specifically catalyzes the dephosphorylation of 2-phosphoglycolate. Is involved in the dissimilation of the intracellular 2-phosphoglycolate formed during the DNA repair of 3'-phosphoglycolate ends, a major class of DNA lesions induced by oxidative stress.</text>
</comment>
<dbReference type="InterPro" id="IPR050155">
    <property type="entry name" value="HAD-like_hydrolase_sf"/>
</dbReference>
<gene>
    <name evidence="11" type="ORF">FHS48_002616</name>
</gene>
<dbReference type="NCBIfam" id="TIGR01549">
    <property type="entry name" value="HAD-SF-IA-v1"/>
    <property type="match status" value="1"/>
</dbReference>
<evidence type="ECO:0000256" key="5">
    <source>
        <dbReference type="ARBA" id="ARBA00013078"/>
    </source>
</evidence>
<comment type="pathway">
    <text evidence="3 10">Organic acid metabolism; glycolate biosynthesis; glycolate from 2-phosphoglycolate: step 1/1.</text>
</comment>
<organism evidence="11 12">
    <name type="scientific">Novispirillum itersonii</name>
    <name type="common">Aquaspirillum itersonii</name>
    <dbReference type="NCBI Taxonomy" id="189"/>
    <lineage>
        <taxon>Bacteria</taxon>
        <taxon>Pseudomonadati</taxon>
        <taxon>Pseudomonadota</taxon>
        <taxon>Alphaproteobacteria</taxon>
        <taxon>Rhodospirillales</taxon>
        <taxon>Novispirillaceae</taxon>
        <taxon>Novispirillum</taxon>
    </lineage>
</organism>
<dbReference type="NCBIfam" id="TIGR01449">
    <property type="entry name" value="PGP_bact"/>
    <property type="match status" value="1"/>
</dbReference>
<dbReference type="EC" id="3.1.3.18" evidence="5 10"/>
<evidence type="ECO:0000313" key="11">
    <source>
        <dbReference type="EMBL" id="MBB6211181.1"/>
    </source>
</evidence>
<dbReference type="InterPro" id="IPR023214">
    <property type="entry name" value="HAD_sf"/>
</dbReference>
<dbReference type="SFLD" id="SFLDG01135">
    <property type="entry name" value="C1.5.6:_HAD__Beta-PGM__Phospha"/>
    <property type="match status" value="1"/>
</dbReference>
<comment type="similarity">
    <text evidence="4 10">Belongs to the HAD-like hydrolase superfamily. CbbY/CbbZ/Gph/YieH family.</text>
</comment>
<dbReference type="SFLD" id="SFLDS00003">
    <property type="entry name" value="Haloacid_Dehalogenase"/>
    <property type="match status" value="1"/>
</dbReference>
<dbReference type="GO" id="GO:0005975">
    <property type="term" value="P:carbohydrate metabolic process"/>
    <property type="evidence" value="ECO:0007669"/>
    <property type="project" value="InterPro"/>
</dbReference>
<comment type="catalytic activity">
    <reaction evidence="1 10">
        <text>2-phosphoglycolate + H2O = glycolate + phosphate</text>
        <dbReference type="Rhea" id="RHEA:14369"/>
        <dbReference type="ChEBI" id="CHEBI:15377"/>
        <dbReference type="ChEBI" id="CHEBI:29805"/>
        <dbReference type="ChEBI" id="CHEBI:43474"/>
        <dbReference type="ChEBI" id="CHEBI:58033"/>
        <dbReference type="EC" id="3.1.3.18"/>
    </reaction>
</comment>
<feature type="binding site" evidence="10">
    <location>
        <position position="17"/>
    </location>
    <ligand>
        <name>Mg(2+)</name>
        <dbReference type="ChEBI" id="CHEBI:18420"/>
    </ligand>
</feature>
<dbReference type="FunFam" id="3.40.50.1000:FF:000022">
    <property type="entry name" value="Phosphoglycolate phosphatase"/>
    <property type="match status" value="1"/>
</dbReference>
<feature type="active site" description="Nucleophile" evidence="10">
    <location>
        <position position="15"/>
    </location>
</feature>
<keyword evidence="12" id="KW-1185">Reference proteome</keyword>
<dbReference type="GO" id="GO:0046872">
    <property type="term" value="F:metal ion binding"/>
    <property type="evidence" value="ECO:0007669"/>
    <property type="project" value="UniProtKB-KW"/>
</dbReference>
<dbReference type="GO" id="GO:0008967">
    <property type="term" value="F:phosphoglycolate phosphatase activity"/>
    <property type="evidence" value="ECO:0007669"/>
    <property type="project" value="UniProtKB-UniRule"/>
</dbReference>
<dbReference type="InterPro" id="IPR036412">
    <property type="entry name" value="HAD-like_sf"/>
</dbReference>
<evidence type="ECO:0000256" key="3">
    <source>
        <dbReference type="ARBA" id="ARBA00004818"/>
    </source>
</evidence>
<evidence type="ECO:0000256" key="6">
    <source>
        <dbReference type="ARBA" id="ARBA00022723"/>
    </source>
</evidence>
<name>A0A7W9ZGQ1_NOVIT</name>
<keyword evidence="8 10" id="KW-0460">Magnesium</keyword>
<dbReference type="Pfam" id="PF00702">
    <property type="entry name" value="Hydrolase"/>
    <property type="match status" value="1"/>
</dbReference>
<dbReference type="PRINTS" id="PR00413">
    <property type="entry name" value="HADHALOGNASE"/>
</dbReference>
<dbReference type="RefSeq" id="WP_184263995.1">
    <property type="nucleotide sequence ID" value="NZ_JACIIX010000009.1"/>
</dbReference>
<dbReference type="PANTHER" id="PTHR43434">
    <property type="entry name" value="PHOSPHOGLYCOLATE PHOSPHATASE"/>
    <property type="match status" value="1"/>
</dbReference>
<evidence type="ECO:0000256" key="8">
    <source>
        <dbReference type="ARBA" id="ARBA00022842"/>
    </source>
</evidence>
<dbReference type="Gene3D" id="3.40.50.1000">
    <property type="entry name" value="HAD superfamily/HAD-like"/>
    <property type="match status" value="1"/>
</dbReference>
<keyword evidence="6 10" id="KW-0479">Metal-binding</keyword>
<dbReference type="InterPro" id="IPR037512">
    <property type="entry name" value="PGPase_prok"/>
</dbReference>
<evidence type="ECO:0000313" key="12">
    <source>
        <dbReference type="Proteomes" id="UP000544872"/>
    </source>
</evidence>
<comment type="caution">
    <text evidence="11">The sequence shown here is derived from an EMBL/GenBank/DDBJ whole genome shotgun (WGS) entry which is preliminary data.</text>
</comment>
<dbReference type="SUPFAM" id="SSF56784">
    <property type="entry name" value="HAD-like"/>
    <property type="match status" value="1"/>
</dbReference>
<dbReference type="AlphaFoldDB" id="A0A7W9ZGQ1"/>
<accession>A0A7W9ZGQ1</accession>
<evidence type="ECO:0000256" key="9">
    <source>
        <dbReference type="ARBA" id="ARBA00023277"/>
    </source>
</evidence>